<dbReference type="EMBL" id="SNZF01000013">
    <property type="protein sequence ID" value="TDR34691.1"/>
    <property type="molecule type" value="Genomic_DNA"/>
</dbReference>
<dbReference type="OrthoDB" id="8117472at2"/>
<accession>A0A4R6YF25</accession>
<sequence length="149" mass="16056">MARILEGKNRASADEAASFVDKFEELEAEVASERGKFMAACRAIREKQRELLEDAKSQGVKKSVVKAIAKARELEAKARDMLADIEDDEDRTYAVDIRKALGDDFSTLPLGAAAVEAADKPKKKKGPDPAAKAAADAWGKEDAAVAAKH</sequence>
<name>A0A4R6YF25_9HYPH</name>
<feature type="coiled-coil region" evidence="1">
    <location>
        <begin position="64"/>
        <end position="91"/>
    </location>
</feature>
<keyword evidence="4" id="KW-1185">Reference proteome</keyword>
<evidence type="ECO:0000256" key="1">
    <source>
        <dbReference type="SAM" id="Coils"/>
    </source>
</evidence>
<organism evidence="3 4">
    <name type="scientific">Aquamicrobium defluvii</name>
    <dbReference type="NCBI Taxonomy" id="69279"/>
    <lineage>
        <taxon>Bacteria</taxon>
        <taxon>Pseudomonadati</taxon>
        <taxon>Pseudomonadota</taxon>
        <taxon>Alphaproteobacteria</taxon>
        <taxon>Hyphomicrobiales</taxon>
        <taxon>Phyllobacteriaceae</taxon>
        <taxon>Aquamicrobium</taxon>
    </lineage>
</organism>
<proteinExistence type="predicted"/>
<feature type="region of interest" description="Disordered" evidence="2">
    <location>
        <begin position="117"/>
        <end position="149"/>
    </location>
</feature>
<feature type="compositionally biased region" description="Low complexity" evidence="2">
    <location>
        <begin position="128"/>
        <end position="137"/>
    </location>
</feature>
<dbReference type="Proteomes" id="UP000294958">
    <property type="component" value="Unassembled WGS sequence"/>
</dbReference>
<reference evidence="3 4" key="1">
    <citation type="submission" date="2019-03" db="EMBL/GenBank/DDBJ databases">
        <title>Genomic Encyclopedia of Type Strains, Phase IV (KMG-IV): sequencing the most valuable type-strain genomes for metagenomic binning, comparative biology and taxonomic classification.</title>
        <authorList>
            <person name="Goeker M."/>
        </authorList>
    </citation>
    <scope>NUCLEOTIDE SEQUENCE [LARGE SCALE GENOMIC DNA]</scope>
    <source>
        <strain evidence="3 4">DSM 11603</strain>
    </source>
</reference>
<keyword evidence="1" id="KW-0175">Coiled coil</keyword>
<comment type="caution">
    <text evidence="3">The sequence shown here is derived from an EMBL/GenBank/DDBJ whole genome shotgun (WGS) entry which is preliminary data.</text>
</comment>
<protein>
    <submittedName>
        <fullName evidence="3">Uncharacterized protein</fullName>
    </submittedName>
</protein>
<evidence type="ECO:0000313" key="3">
    <source>
        <dbReference type="EMBL" id="TDR34691.1"/>
    </source>
</evidence>
<dbReference type="AlphaFoldDB" id="A0A4R6YF25"/>
<evidence type="ECO:0000313" key="4">
    <source>
        <dbReference type="Proteomes" id="UP000294958"/>
    </source>
</evidence>
<dbReference type="RefSeq" id="WP_133675382.1">
    <property type="nucleotide sequence ID" value="NZ_SNZF01000013.1"/>
</dbReference>
<evidence type="ECO:0000256" key="2">
    <source>
        <dbReference type="SAM" id="MobiDB-lite"/>
    </source>
</evidence>
<gene>
    <name evidence="3" type="ORF">DES43_113122</name>
</gene>